<dbReference type="OrthoDB" id="6766291at2759"/>
<dbReference type="AlphaFoldDB" id="A0A9P0BB09"/>
<dbReference type="GO" id="GO:0003676">
    <property type="term" value="F:nucleic acid binding"/>
    <property type="evidence" value="ECO:0007669"/>
    <property type="project" value="InterPro"/>
</dbReference>
<reference evidence="1" key="1">
    <citation type="submission" date="2021-12" db="EMBL/GenBank/DDBJ databases">
        <authorList>
            <person name="King R."/>
        </authorList>
    </citation>
    <scope>NUCLEOTIDE SEQUENCE</scope>
</reference>
<dbReference type="InterPro" id="IPR036397">
    <property type="entry name" value="RNaseH_sf"/>
</dbReference>
<dbReference type="EMBL" id="OV121137">
    <property type="protein sequence ID" value="CAH0559093.1"/>
    <property type="molecule type" value="Genomic_DNA"/>
</dbReference>
<organism evidence="1 2">
    <name type="scientific">Brassicogethes aeneus</name>
    <name type="common">Rape pollen beetle</name>
    <name type="synonym">Meligethes aeneus</name>
    <dbReference type="NCBI Taxonomy" id="1431903"/>
    <lineage>
        <taxon>Eukaryota</taxon>
        <taxon>Metazoa</taxon>
        <taxon>Ecdysozoa</taxon>
        <taxon>Arthropoda</taxon>
        <taxon>Hexapoda</taxon>
        <taxon>Insecta</taxon>
        <taxon>Pterygota</taxon>
        <taxon>Neoptera</taxon>
        <taxon>Endopterygota</taxon>
        <taxon>Coleoptera</taxon>
        <taxon>Polyphaga</taxon>
        <taxon>Cucujiformia</taxon>
        <taxon>Nitidulidae</taxon>
        <taxon>Meligethinae</taxon>
        <taxon>Brassicogethes</taxon>
    </lineage>
</organism>
<evidence type="ECO:0000313" key="1">
    <source>
        <dbReference type="EMBL" id="CAH0559093.1"/>
    </source>
</evidence>
<dbReference type="Proteomes" id="UP001154078">
    <property type="component" value="Chromosome 6"/>
</dbReference>
<evidence type="ECO:0000313" key="2">
    <source>
        <dbReference type="Proteomes" id="UP001154078"/>
    </source>
</evidence>
<dbReference type="PANTHER" id="PTHR47326:SF1">
    <property type="entry name" value="HTH PSQ-TYPE DOMAIN-CONTAINING PROTEIN"/>
    <property type="match status" value="1"/>
</dbReference>
<keyword evidence="2" id="KW-1185">Reference proteome</keyword>
<proteinExistence type="predicted"/>
<sequence length="114" mass="13265">MWFHHDGCPAHYSATAREVLNRDINGRWIGRGGPVNWPARSPDLTSPDFFLWGYLKDKVFQQAPTTREYMIQRIRNACAEIFTGMLLSCVQSLNFEKRINKCLEVQGHNFKHLI</sequence>
<gene>
    <name evidence="1" type="ORF">MELIAE_LOCUS9253</name>
</gene>
<accession>A0A9P0BB09</accession>
<dbReference type="Gene3D" id="3.30.420.10">
    <property type="entry name" value="Ribonuclease H-like superfamily/Ribonuclease H"/>
    <property type="match status" value="1"/>
</dbReference>
<dbReference type="PANTHER" id="PTHR47326">
    <property type="entry name" value="TRANSPOSABLE ELEMENT TC3 TRANSPOSASE-LIKE PROTEIN"/>
    <property type="match status" value="1"/>
</dbReference>
<evidence type="ECO:0008006" key="3">
    <source>
        <dbReference type="Google" id="ProtNLM"/>
    </source>
</evidence>
<protein>
    <recommendedName>
        <fullName evidence="3">Transposable element Tc3 transposase</fullName>
    </recommendedName>
</protein>
<name>A0A9P0BB09_BRAAE</name>